<gene>
    <name evidence="1" type="ORF">SE17_15380</name>
</gene>
<dbReference type="AlphaFoldDB" id="A0A0P9DGI8"/>
<proteinExistence type="predicted"/>
<evidence type="ECO:0000313" key="2">
    <source>
        <dbReference type="Proteomes" id="UP000050509"/>
    </source>
</evidence>
<dbReference type="EMBL" id="LJCR01000539">
    <property type="protein sequence ID" value="KPV52458.1"/>
    <property type="molecule type" value="Genomic_DNA"/>
</dbReference>
<reference evidence="1 2" key="1">
    <citation type="submission" date="2015-09" db="EMBL/GenBank/DDBJ databases">
        <title>Draft genome sequence of Kouleothrix aurantiaca JCM 19913.</title>
        <authorList>
            <person name="Hemp J."/>
        </authorList>
    </citation>
    <scope>NUCLEOTIDE SEQUENCE [LARGE SCALE GENOMIC DNA]</scope>
    <source>
        <strain evidence="1 2">COM-B</strain>
    </source>
</reference>
<accession>A0A0P9DGI8</accession>
<name>A0A0P9DGI8_9CHLR</name>
<dbReference type="Proteomes" id="UP000050509">
    <property type="component" value="Unassembled WGS sequence"/>
</dbReference>
<organism evidence="1 2">
    <name type="scientific">Kouleothrix aurantiaca</name>
    <dbReference type="NCBI Taxonomy" id="186479"/>
    <lineage>
        <taxon>Bacteria</taxon>
        <taxon>Bacillati</taxon>
        <taxon>Chloroflexota</taxon>
        <taxon>Chloroflexia</taxon>
        <taxon>Chloroflexales</taxon>
        <taxon>Roseiflexineae</taxon>
        <taxon>Roseiflexaceae</taxon>
        <taxon>Kouleothrix</taxon>
    </lineage>
</organism>
<sequence length="84" mass="9451">MGLLVLHITFTIASADLAEPNVLTDLSDLAERQARADIRRHYPGYAADRLCCLGIYHFPDTQRPHQERVRAAFAYQLIRAPSTA</sequence>
<evidence type="ECO:0000313" key="1">
    <source>
        <dbReference type="EMBL" id="KPV52458.1"/>
    </source>
</evidence>
<keyword evidence="2" id="KW-1185">Reference proteome</keyword>
<comment type="caution">
    <text evidence="1">The sequence shown here is derived from an EMBL/GenBank/DDBJ whole genome shotgun (WGS) entry which is preliminary data.</text>
</comment>
<protein>
    <submittedName>
        <fullName evidence="1">Uncharacterized protein</fullName>
    </submittedName>
</protein>